<keyword evidence="3" id="KW-1185">Reference proteome</keyword>
<reference evidence="2 3" key="1">
    <citation type="journal article" date="2018" name="BMC Genomics">
        <title>Genomic comparison of Trypanosoma conorhini and Trypanosoma rangeli to Trypanosoma cruzi strains of high and low virulence.</title>
        <authorList>
            <person name="Bradwell K.R."/>
            <person name="Koparde V.N."/>
            <person name="Matveyev A.V."/>
            <person name="Serrano M.G."/>
            <person name="Alves J.M."/>
            <person name="Parikh H."/>
            <person name="Huang B."/>
            <person name="Lee V."/>
            <person name="Espinosa-Alvarez O."/>
            <person name="Ortiz P.A."/>
            <person name="Costa-Martins A.G."/>
            <person name="Teixeira M.M."/>
            <person name="Buck G.A."/>
        </authorList>
    </citation>
    <scope>NUCLEOTIDE SEQUENCE [LARGE SCALE GENOMIC DNA]</scope>
    <source>
        <strain evidence="2 3">025E</strain>
    </source>
</reference>
<proteinExistence type="predicted"/>
<comment type="caution">
    <text evidence="2">The sequence shown here is derived from an EMBL/GenBank/DDBJ whole genome shotgun (WGS) entry which is preliminary data.</text>
</comment>
<dbReference type="EMBL" id="MKKU01000139">
    <property type="protein sequence ID" value="RNF22345.1"/>
    <property type="molecule type" value="Genomic_DNA"/>
</dbReference>
<sequence length="304" mass="34806">MELHIFDFDGTIFYSPSPSARIKETHGANVYARLMRPLTDNGLGWFQSLTTLLPPAVPTAPPIQEWYLTPVLRRMMELRQRQRDAAAIGAPEDVKMFVLTGRDEKFRYRIEELLTHGGLRDMLGAVLLKPHETYGTVKFKLEALYSLIAQNRPKHVFYYEDRVEQGQQLLDGIRLLSQAVHPDAPESLYVHTAVLKESGEVHPTLLERRDGKARSGPALRWWDETRRRVAPDPLTSILPFTFTMLLIDPSLSSRCERLLSASAEDEVVAQLRYERDAYESSNPGGPKKKSSFRRGSNRHYYPKK</sequence>
<gene>
    <name evidence="2" type="ORF">Tco025E_03186</name>
</gene>
<feature type="compositionally biased region" description="Basic residues" evidence="1">
    <location>
        <begin position="286"/>
        <end position="304"/>
    </location>
</feature>
<dbReference type="AlphaFoldDB" id="A0A422PX64"/>
<protein>
    <submittedName>
        <fullName evidence="2">OB fold-containing protein</fullName>
    </submittedName>
</protein>
<organism evidence="2 3">
    <name type="scientific">Trypanosoma conorhini</name>
    <dbReference type="NCBI Taxonomy" id="83891"/>
    <lineage>
        <taxon>Eukaryota</taxon>
        <taxon>Discoba</taxon>
        <taxon>Euglenozoa</taxon>
        <taxon>Kinetoplastea</taxon>
        <taxon>Metakinetoplastina</taxon>
        <taxon>Trypanosomatida</taxon>
        <taxon>Trypanosomatidae</taxon>
        <taxon>Trypanosoma</taxon>
    </lineage>
</organism>
<accession>A0A422PX64</accession>
<evidence type="ECO:0000313" key="3">
    <source>
        <dbReference type="Proteomes" id="UP000284403"/>
    </source>
</evidence>
<dbReference type="SUPFAM" id="SSF56784">
    <property type="entry name" value="HAD-like"/>
    <property type="match status" value="1"/>
</dbReference>
<dbReference type="InterPro" id="IPR036412">
    <property type="entry name" value="HAD-like_sf"/>
</dbReference>
<dbReference type="RefSeq" id="XP_029229802.1">
    <property type="nucleotide sequence ID" value="XM_029370108.1"/>
</dbReference>
<dbReference type="Proteomes" id="UP000284403">
    <property type="component" value="Unassembled WGS sequence"/>
</dbReference>
<evidence type="ECO:0000256" key="1">
    <source>
        <dbReference type="SAM" id="MobiDB-lite"/>
    </source>
</evidence>
<name>A0A422PX64_9TRYP</name>
<dbReference type="GeneID" id="40316797"/>
<dbReference type="OrthoDB" id="5596992at2759"/>
<feature type="region of interest" description="Disordered" evidence="1">
    <location>
        <begin position="277"/>
        <end position="304"/>
    </location>
</feature>
<evidence type="ECO:0000313" key="2">
    <source>
        <dbReference type="EMBL" id="RNF22345.1"/>
    </source>
</evidence>